<feature type="non-terminal residue" evidence="2">
    <location>
        <position position="34"/>
    </location>
</feature>
<organism evidence="2 3">
    <name type="scientific">Adineta steineri</name>
    <dbReference type="NCBI Taxonomy" id="433720"/>
    <lineage>
        <taxon>Eukaryota</taxon>
        <taxon>Metazoa</taxon>
        <taxon>Spiralia</taxon>
        <taxon>Gnathifera</taxon>
        <taxon>Rotifera</taxon>
        <taxon>Eurotatoria</taxon>
        <taxon>Bdelloidea</taxon>
        <taxon>Adinetida</taxon>
        <taxon>Adinetidae</taxon>
        <taxon>Adineta</taxon>
    </lineage>
</organism>
<accession>A0A818TNT8</accession>
<name>A0A818TNT8_9BILA</name>
<reference evidence="2" key="1">
    <citation type="submission" date="2021-02" db="EMBL/GenBank/DDBJ databases">
        <authorList>
            <person name="Nowell W R."/>
        </authorList>
    </citation>
    <scope>NUCLEOTIDE SEQUENCE</scope>
</reference>
<evidence type="ECO:0000313" key="2">
    <source>
        <dbReference type="EMBL" id="CAF3684761.1"/>
    </source>
</evidence>
<feature type="compositionally biased region" description="Basic and acidic residues" evidence="1">
    <location>
        <begin position="15"/>
        <end position="34"/>
    </location>
</feature>
<protein>
    <submittedName>
        <fullName evidence="2">Uncharacterized protein</fullName>
    </submittedName>
</protein>
<dbReference type="AlphaFoldDB" id="A0A818TNT8"/>
<dbReference type="Proteomes" id="UP000663844">
    <property type="component" value="Unassembled WGS sequence"/>
</dbReference>
<evidence type="ECO:0000256" key="1">
    <source>
        <dbReference type="SAM" id="MobiDB-lite"/>
    </source>
</evidence>
<comment type="caution">
    <text evidence="2">The sequence shown here is derived from an EMBL/GenBank/DDBJ whole genome shotgun (WGS) entry which is preliminary data.</text>
</comment>
<dbReference type="EMBL" id="CAJOAZ010000619">
    <property type="protein sequence ID" value="CAF3684761.1"/>
    <property type="molecule type" value="Genomic_DNA"/>
</dbReference>
<sequence length="34" mass="3703">MESGLKAITSSVNAELKEDETGSNHNLLEKLQES</sequence>
<evidence type="ECO:0000313" key="3">
    <source>
        <dbReference type="Proteomes" id="UP000663844"/>
    </source>
</evidence>
<feature type="region of interest" description="Disordered" evidence="1">
    <location>
        <begin position="1"/>
        <end position="34"/>
    </location>
</feature>
<proteinExistence type="predicted"/>
<gene>
    <name evidence="2" type="ORF">OXD698_LOCUS11173</name>
</gene>